<dbReference type="InterPro" id="IPR029061">
    <property type="entry name" value="THDP-binding"/>
</dbReference>
<evidence type="ECO:0000259" key="6">
    <source>
        <dbReference type="Pfam" id="PF02776"/>
    </source>
</evidence>
<dbReference type="RefSeq" id="WP_132031014.1">
    <property type="nucleotide sequence ID" value="NZ_SMAI01000004.1"/>
</dbReference>
<keyword evidence="2 3" id="KW-0786">Thiamine pyrophosphate</keyword>
<dbReference type="GO" id="GO:0050660">
    <property type="term" value="F:flavin adenine dinucleotide binding"/>
    <property type="evidence" value="ECO:0007669"/>
    <property type="project" value="TreeGrafter"/>
</dbReference>
<dbReference type="GO" id="GO:0009097">
    <property type="term" value="P:isoleucine biosynthetic process"/>
    <property type="evidence" value="ECO:0007669"/>
    <property type="project" value="TreeGrafter"/>
</dbReference>
<dbReference type="Pfam" id="PF00205">
    <property type="entry name" value="TPP_enzyme_M"/>
    <property type="match status" value="1"/>
</dbReference>
<dbReference type="Pfam" id="PF02775">
    <property type="entry name" value="TPP_enzyme_C"/>
    <property type="match status" value="1"/>
</dbReference>
<dbReference type="OrthoDB" id="4494979at2"/>
<evidence type="ECO:0000256" key="2">
    <source>
        <dbReference type="ARBA" id="ARBA00023052"/>
    </source>
</evidence>
<dbReference type="GO" id="GO:0005948">
    <property type="term" value="C:acetolactate synthase complex"/>
    <property type="evidence" value="ECO:0007669"/>
    <property type="project" value="TreeGrafter"/>
</dbReference>
<dbReference type="GO" id="GO:0009099">
    <property type="term" value="P:L-valine biosynthetic process"/>
    <property type="evidence" value="ECO:0007669"/>
    <property type="project" value="TreeGrafter"/>
</dbReference>
<evidence type="ECO:0000256" key="1">
    <source>
        <dbReference type="ARBA" id="ARBA00007812"/>
    </source>
</evidence>
<dbReference type="AlphaFoldDB" id="A0A4R3LZF4"/>
<dbReference type="GO" id="GO:0000287">
    <property type="term" value="F:magnesium ion binding"/>
    <property type="evidence" value="ECO:0007669"/>
    <property type="project" value="InterPro"/>
</dbReference>
<gene>
    <name evidence="7" type="ORF">EDC64_104244</name>
</gene>
<organism evidence="7 8">
    <name type="scientific">Aquabacter spiritensis</name>
    <dbReference type="NCBI Taxonomy" id="933073"/>
    <lineage>
        <taxon>Bacteria</taxon>
        <taxon>Pseudomonadati</taxon>
        <taxon>Pseudomonadota</taxon>
        <taxon>Alphaproteobacteria</taxon>
        <taxon>Hyphomicrobiales</taxon>
        <taxon>Xanthobacteraceae</taxon>
        <taxon>Aquabacter</taxon>
    </lineage>
</organism>
<dbReference type="InterPro" id="IPR000399">
    <property type="entry name" value="TPP-bd_CS"/>
</dbReference>
<feature type="domain" description="Thiamine pyrophosphate enzyme TPP-binding" evidence="5">
    <location>
        <begin position="397"/>
        <end position="543"/>
    </location>
</feature>
<dbReference type="SUPFAM" id="SSF52467">
    <property type="entry name" value="DHS-like NAD/FAD-binding domain"/>
    <property type="match status" value="1"/>
</dbReference>
<feature type="domain" description="Thiamine pyrophosphate enzyme N-terminal TPP-binding" evidence="6">
    <location>
        <begin position="16"/>
        <end position="131"/>
    </location>
</feature>
<dbReference type="Proteomes" id="UP000294664">
    <property type="component" value="Unassembled WGS sequence"/>
</dbReference>
<dbReference type="PANTHER" id="PTHR18968">
    <property type="entry name" value="THIAMINE PYROPHOSPHATE ENZYMES"/>
    <property type="match status" value="1"/>
</dbReference>
<dbReference type="SUPFAM" id="SSF52518">
    <property type="entry name" value="Thiamin diphosphate-binding fold (THDP-binding)"/>
    <property type="match status" value="2"/>
</dbReference>
<dbReference type="CDD" id="cd07035">
    <property type="entry name" value="TPP_PYR_POX_like"/>
    <property type="match status" value="1"/>
</dbReference>
<dbReference type="GO" id="GO:0003984">
    <property type="term" value="F:acetolactate synthase activity"/>
    <property type="evidence" value="ECO:0007669"/>
    <property type="project" value="TreeGrafter"/>
</dbReference>
<dbReference type="CDD" id="cd00568">
    <property type="entry name" value="TPP_enzymes"/>
    <property type="match status" value="1"/>
</dbReference>
<sequence length="556" mass="58830">MSSASPDAETPARLRSGGTLLVDALRIHGVDTLFGVPGESALPVFDALRDAARGVRFIVCRHEANAAHMAEADGKLTGRPGVCIVSRGPGAMHAAVGVHTAFQDSTPFLLIIGQVPRAHRGREAFQEMDYSRAFADMAKWAADIPSADAIPEYLSRAFHIATHGRPGPVVLSVGEDVLGEMSAVLDAPAFKPVAAVPAPASMQRVHDMLQAAERPLVIVGGSGWTAQASADITAFCATNGLPVVAGFRAQDIVDNDSPVYIGDLSLGSNRALTQRVKAADLLLVVGDRLGEVTSKAYDALKVPDPDQGLIHVFPGAEELGRVYNADLPILAAPPEFAAALRTLAPLDGTGWSEWRRAGRAVYEAYQTPPAAHAGFDYAKVILHLAETLPHDAIVTNGAGNYTIWLHRFYRYRRFGTQLAPKSGCMGYGLPAAIAAKLRHPARTVVALAGDGCFQMASPDFATAVHHNLPVVVIVVNNGAYGSIRAHQERHFPGRESGTRLTNPSFADLARAYGVHGETVHADADFPAALARALAAGMPAIIEIALPPAQLTPDFVL</sequence>
<comment type="caution">
    <text evidence="7">The sequence shown here is derived from an EMBL/GenBank/DDBJ whole genome shotgun (WGS) entry which is preliminary data.</text>
</comment>
<comment type="similarity">
    <text evidence="1 3">Belongs to the TPP enzyme family.</text>
</comment>
<feature type="domain" description="Thiamine pyrophosphate enzyme central" evidence="4">
    <location>
        <begin position="203"/>
        <end position="340"/>
    </location>
</feature>
<reference evidence="7 8" key="1">
    <citation type="submission" date="2019-03" db="EMBL/GenBank/DDBJ databases">
        <title>Genomic Encyclopedia of Type Strains, Phase IV (KMG-IV): sequencing the most valuable type-strain genomes for metagenomic binning, comparative biology and taxonomic classification.</title>
        <authorList>
            <person name="Goeker M."/>
        </authorList>
    </citation>
    <scope>NUCLEOTIDE SEQUENCE [LARGE SCALE GENOMIC DNA]</scope>
    <source>
        <strain evidence="7 8">DSM 9035</strain>
    </source>
</reference>
<dbReference type="Pfam" id="PF02776">
    <property type="entry name" value="TPP_enzyme_N"/>
    <property type="match status" value="1"/>
</dbReference>
<evidence type="ECO:0000313" key="7">
    <source>
        <dbReference type="EMBL" id="TCT05686.1"/>
    </source>
</evidence>
<dbReference type="Gene3D" id="3.40.50.970">
    <property type="match status" value="2"/>
</dbReference>
<dbReference type="GO" id="GO:0030976">
    <property type="term" value="F:thiamine pyrophosphate binding"/>
    <property type="evidence" value="ECO:0007669"/>
    <property type="project" value="InterPro"/>
</dbReference>
<dbReference type="InterPro" id="IPR012001">
    <property type="entry name" value="Thiamin_PyroP_enz_TPP-bd_dom"/>
</dbReference>
<evidence type="ECO:0000259" key="4">
    <source>
        <dbReference type="Pfam" id="PF00205"/>
    </source>
</evidence>
<evidence type="ECO:0000256" key="3">
    <source>
        <dbReference type="RuleBase" id="RU362132"/>
    </source>
</evidence>
<dbReference type="Gene3D" id="3.40.50.1220">
    <property type="entry name" value="TPP-binding domain"/>
    <property type="match status" value="1"/>
</dbReference>
<accession>A0A4R3LZF4</accession>
<evidence type="ECO:0000259" key="5">
    <source>
        <dbReference type="Pfam" id="PF02775"/>
    </source>
</evidence>
<dbReference type="InterPro" id="IPR011766">
    <property type="entry name" value="TPP_enzyme_TPP-bd"/>
</dbReference>
<dbReference type="FunFam" id="3.40.50.970:FF:000007">
    <property type="entry name" value="Acetolactate synthase"/>
    <property type="match status" value="1"/>
</dbReference>
<dbReference type="InterPro" id="IPR012000">
    <property type="entry name" value="Thiamin_PyroP_enz_cen_dom"/>
</dbReference>
<dbReference type="InterPro" id="IPR045229">
    <property type="entry name" value="TPP_enz"/>
</dbReference>
<dbReference type="InterPro" id="IPR029035">
    <property type="entry name" value="DHS-like_NAD/FAD-binding_dom"/>
</dbReference>
<proteinExistence type="inferred from homology"/>
<dbReference type="PROSITE" id="PS00187">
    <property type="entry name" value="TPP_ENZYMES"/>
    <property type="match status" value="1"/>
</dbReference>
<dbReference type="PANTHER" id="PTHR18968:SF120">
    <property type="entry name" value="ACETOLACTATE SYNTHASE LARGE SUBUNIT"/>
    <property type="match status" value="1"/>
</dbReference>
<protein>
    <submittedName>
        <fullName evidence="7">Acetolactate synthase-1/2/3 large subunit</fullName>
    </submittedName>
</protein>
<keyword evidence="8" id="KW-1185">Reference proteome</keyword>
<dbReference type="EMBL" id="SMAI01000004">
    <property type="protein sequence ID" value="TCT05686.1"/>
    <property type="molecule type" value="Genomic_DNA"/>
</dbReference>
<dbReference type="NCBIfam" id="NF006052">
    <property type="entry name" value="PRK08199.1"/>
    <property type="match status" value="1"/>
</dbReference>
<evidence type="ECO:0000313" key="8">
    <source>
        <dbReference type="Proteomes" id="UP000294664"/>
    </source>
</evidence>
<name>A0A4R3LZF4_9HYPH</name>